<feature type="transmembrane region" description="Helical" evidence="2">
    <location>
        <begin position="161"/>
        <end position="180"/>
    </location>
</feature>
<reference evidence="3" key="1">
    <citation type="journal article" date="2020" name="Stud. Mycol.">
        <title>101 Dothideomycetes genomes: a test case for predicting lifestyles and emergence of pathogens.</title>
        <authorList>
            <person name="Haridas S."/>
            <person name="Albert R."/>
            <person name="Binder M."/>
            <person name="Bloem J."/>
            <person name="Labutti K."/>
            <person name="Salamov A."/>
            <person name="Andreopoulos B."/>
            <person name="Baker S."/>
            <person name="Barry K."/>
            <person name="Bills G."/>
            <person name="Bluhm B."/>
            <person name="Cannon C."/>
            <person name="Castanera R."/>
            <person name="Culley D."/>
            <person name="Daum C."/>
            <person name="Ezra D."/>
            <person name="Gonzalez J."/>
            <person name="Henrissat B."/>
            <person name="Kuo A."/>
            <person name="Liang C."/>
            <person name="Lipzen A."/>
            <person name="Lutzoni F."/>
            <person name="Magnuson J."/>
            <person name="Mondo S."/>
            <person name="Nolan M."/>
            <person name="Ohm R."/>
            <person name="Pangilinan J."/>
            <person name="Park H.-J."/>
            <person name="Ramirez L."/>
            <person name="Alfaro M."/>
            <person name="Sun H."/>
            <person name="Tritt A."/>
            <person name="Yoshinaga Y."/>
            <person name="Zwiers L.-H."/>
            <person name="Turgeon B."/>
            <person name="Goodwin S."/>
            <person name="Spatafora J."/>
            <person name="Crous P."/>
            <person name="Grigoriev I."/>
        </authorList>
    </citation>
    <scope>NUCLEOTIDE SEQUENCE</scope>
    <source>
        <strain evidence="3">ATCC 74209</strain>
    </source>
</reference>
<dbReference type="AlphaFoldDB" id="A0A9P4MVI1"/>
<evidence type="ECO:0000256" key="2">
    <source>
        <dbReference type="SAM" id="Phobius"/>
    </source>
</evidence>
<keyword evidence="2" id="KW-0472">Membrane</keyword>
<evidence type="ECO:0000313" key="3">
    <source>
        <dbReference type="EMBL" id="KAF2204142.1"/>
    </source>
</evidence>
<evidence type="ECO:0000256" key="1">
    <source>
        <dbReference type="SAM" id="Coils"/>
    </source>
</evidence>
<gene>
    <name evidence="3" type="ORF">GQ43DRAFT_429232</name>
</gene>
<protein>
    <submittedName>
        <fullName evidence="3">Uncharacterized protein</fullName>
    </submittedName>
</protein>
<keyword evidence="2" id="KW-1133">Transmembrane helix</keyword>
<name>A0A9P4MVI1_9PLEO</name>
<keyword evidence="2" id="KW-0812">Transmembrane</keyword>
<dbReference type="Proteomes" id="UP000799536">
    <property type="component" value="Unassembled WGS sequence"/>
</dbReference>
<dbReference type="EMBL" id="ML993883">
    <property type="protein sequence ID" value="KAF2204142.1"/>
    <property type="molecule type" value="Genomic_DNA"/>
</dbReference>
<comment type="caution">
    <text evidence="3">The sequence shown here is derived from an EMBL/GenBank/DDBJ whole genome shotgun (WGS) entry which is preliminary data.</text>
</comment>
<sequence length="188" mass="20895">MVELLSGHLGSEIDQEKRVARAEAKVVREKEKAEQAANRAQKQKAQKAAKLLQQCQKIAQKGKKETLKPPRAATKKKKQVDNVLSCYVVPRASRGGVHHAHGHGVGLYHVSVTHNPRGSSGLVLCNNSVVQPRTVILLSDEPNLRWVEFSNLVPIPGRSNLFYGYGFSYTVAHLFCCVLLKRRLKGRL</sequence>
<organism evidence="3 4">
    <name type="scientific">Delitschia confertaspora ATCC 74209</name>
    <dbReference type="NCBI Taxonomy" id="1513339"/>
    <lineage>
        <taxon>Eukaryota</taxon>
        <taxon>Fungi</taxon>
        <taxon>Dikarya</taxon>
        <taxon>Ascomycota</taxon>
        <taxon>Pezizomycotina</taxon>
        <taxon>Dothideomycetes</taxon>
        <taxon>Pleosporomycetidae</taxon>
        <taxon>Pleosporales</taxon>
        <taxon>Delitschiaceae</taxon>
        <taxon>Delitschia</taxon>
    </lineage>
</organism>
<evidence type="ECO:0000313" key="4">
    <source>
        <dbReference type="Proteomes" id="UP000799536"/>
    </source>
</evidence>
<accession>A0A9P4MVI1</accession>
<feature type="coiled-coil region" evidence="1">
    <location>
        <begin position="19"/>
        <end position="50"/>
    </location>
</feature>
<keyword evidence="1" id="KW-0175">Coiled coil</keyword>
<proteinExistence type="predicted"/>
<keyword evidence="4" id="KW-1185">Reference proteome</keyword>